<comment type="caution">
    <text evidence="3">The sequence shown here is derived from an EMBL/GenBank/DDBJ whole genome shotgun (WGS) entry which is preliminary data.</text>
</comment>
<feature type="domain" description="Protein kinase" evidence="2">
    <location>
        <begin position="157"/>
        <end position="278"/>
    </location>
</feature>
<dbReference type="AlphaFoldDB" id="A0A9P8I8A2"/>
<keyword evidence="4" id="KW-1185">Reference proteome</keyword>
<organism evidence="3 4">
    <name type="scientific">Trichoglossum hirsutum</name>
    <dbReference type="NCBI Taxonomy" id="265104"/>
    <lineage>
        <taxon>Eukaryota</taxon>
        <taxon>Fungi</taxon>
        <taxon>Dikarya</taxon>
        <taxon>Ascomycota</taxon>
        <taxon>Pezizomycotina</taxon>
        <taxon>Geoglossomycetes</taxon>
        <taxon>Geoglossales</taxon>
        <taxon>Geoglossaceae</taxon>
        <taxon>Trichoglossum</taxon>
    </lineage>
</organism>
<protein>
    <recommendedName>
        <fullName evidence="2">Protein kinase domain-containing protein</fullName>
    </recommendedName>
</protein>
<feature type="region of interest" description="Disordered" evidence="1">
    <location>
        <begin position="192"/>
        <end position="216"/>
    </location>
</feature>
<evidence type="ECO:0000313" key="3">
    <source>
        <dbReference type="EMBL" id="KAH0541440.1"/>
    </source>
</evidence>
<feature type="compositionally biased region" description="Low complexity" evidence="1">
    <location>
        <begin position="113"/>
        <end position="131"/>
    </location>
</feature>
<dbReference type="InterPro" id="IPR000719">
    <property type="entry name" value="Prot_kinase_dom"/>
</dbReference>
<evidence type="ECO:0000313" key="4">
    <source>
        <dbReference type="Proteomes" id="UP000750711"/>
    </source>
</evidence>
<evidence type="ECO:0000259" key="2">
    <source>
        <dbReference type="PROSITE" id="PS50011"/>
    </source>
</evidence>
<gene>
    <name evidence="3" type="ORF">GP486_008712</name>
</gene>
<feature type="compositionally biased region" description="Polar residues" evidence="1">
    <location>
        <begin position="10"/>
        <end position="32"/>
    </location>
</feature>
<dbReference type="SUPFAM" id="SSF56112">
    <property type="entry name" value="Protein kinase-like (PK-like)"/>
    <property type="match status" value="1"/>
</dbReference>
<dbReference type="Gene3D" id="3.30.200.20">
    <property type="entry name" value="Phosphorylase Kinase, domain 1"/>
    <property type="match status" value="1"/>
</dbReference>
<dbReference type="GO" id="GO:0005524">
    <property type="term" value="F:ATP binding"/>
    <property type="evidence" value="ECO:0007669"/>
    <property type="project" value="InterPro"/>
</dbReference>
<dbReference type="InterPro" id="IPR011009">
    <property type="entry name" value="Kinase-like_dom_sf"/>
</dbReference>
<feature type="region of interest" description="Disordered" evidence="1">
    <location>
        <begin position="101"/>
        <end position="137"/>
    </location>
</feature>
<dbReference type="Proteomes" id="UP000750711">
    <property type="component" value="Unassembled WGS sequence"/>
</dbReference>
<proteinExistence type="predicted"/>
<evidence type="ECO:0000256" key="1">
    <source>
        <dbReference type="SAM" id="MobiDB-lite"/>
    </source>
</evidence>
<sequence length="278" mass="30057">MMTGDRGRNRSLSEYTSEGSQQSPQPRQTASPASGVPTIISTTSSFSEATAAAAAAALEAATATTAAAFVAPTSTMTTESHHIRRESYLAIERGLTGINSVVVDGVPTPPPSHRSGVESSDSDSSLSNSQSFRDRRRKPRYEYYDAVTIRNGKRKRWRALYQLGQGTFSKVMLATSQEHIPEGNYNKIDEEEAEGQTVKPSDPHPSATTTTTTARRGIDPATLVAVKIIEHGPAGGASEERVESSLKRELDILRSIHHPSLVHLEAFSVERTRALLVL</sequence>
<dbReference type="PROSITE" id="PS50011">
    <property type="entry name" value="PROTEIN_KINASE_DOM"/>
    <property type="match status" value="1"/>
</dbReference>
<reference evidence="3" key="1">
    <citation type="submission" date="2021-03" db="EMBL/GenBank/DDBJ databases">
        <title>Comparative genomics and phylogenomic investigation of the class Geoglossomycetes provide insights into ecological specialization and systematics.</title>
        <authorList>
            <person name="Melie T."/>
            <person name="Pirro S."/>
            <person name="Miller A.N."/>
            <person name="Quandt A."/>
        </authorList>
    </citation>
    <scope>NUCLEOTIDE SEQUENCE</scope>
    <source>
        <strain evidence="3">CAQ_001_2017</strain>
    </source>
</reference>
<dbReference type="EMBL" id="JAGHQM010003796">
    <property type="protein sequence ID" value="KAH0541440.1"/>
    <property type="molecule type" value="Genomic_DNA"/>
</dbReference>
<feature type="non-terminal residue" evidence="3">
    <location>
        <position position="278"/>
    </location>
</feature>
<name>A0A9P8I8A2_9PEZI</name>
<feature type="region of interest" description="Disordered" evidence="1">
    <location>
        <begin position="1"/>
        <end position="39"/>
    </location>
</feature>
<dbReference type="GO" id="GO:0004672">
    <property type="term" value="F:protein kinase activity"/>
    <property type="evidence" value="ECO:0007669"/>
    <property type="project" value="InterPro"/>
</dbReference>
<accession>A0A9P8I8A2</accession>